<dbReference type="InterPro" id="IPR049916">
    <property type="entry name" value="WDR72-like"/>
</dbReference>
<protein>
    <submittedName>
        <fullName evidence="2">Uncharacterized protein</fullName>
    </submittedName>
</protein>
<dbReference type="Gene3D" id="2.130.10.10">
    <property type="entry name" value="YVTN repeat-like/Quinoprotein amine dehydrogenase"/>
    <property type="match status" value="2"/>
</dbReference>
<dbReference type="SMART" id="SM00320">
    <property type="entry name" value="WD40"/>
    <property type="match status" value="3"/>
</dbReference>
<accession>A0A0H5QYW5</accession>
<sequence length="1214" mass="134297">MDLKTLTAPFVCWTNAPEHHITCCCAVEGAPGAPTSHIVTGSQSGGLVLWRKQPIPTSHTALPLPNNDMVTLMESSIHSQLQDMMLTRSSSDGDQYLPVAVVLGRKESGIAVTAAAAFYFANTALFIITYEDGLVSVHECLSGDCIISVQALSIWTAKIRVYLHSPDDPFVMAVCVPRQQTSTQVFILRIGLGEGYRGSLSVVRTIDADLPVIDAELINKQKRICIITRRQIYITSTQEVDESVTFPTAKDSNPIGIAVSEAHLVVINSQRLDFFNLSENCVTLKKTLDLLESDISGAIFSQDGSKLFVFYGHNASVLILQTYDEPLVVARIDSQHFSERPSTPDYFCPSLQCIVTSTSLIMSGGESLPDGAILEYKMDELYHPIVSCLSDLFTKKRDRPQITSSCFIFIASPLLAAGYDNGEVRIQRLELDASMQTLHWHTSGITALFNVSTELFSGDDDGRISIWKLNPNSVEFLAGFDVHYGAITKFYPLMRSRVAAVASDLSFSVLEVSETTGARCLITAPGHVRPIVSFLCNSWTEIADYAIPITENGTIYIWAISTGTLDSILKGKAARTFIDIHKFSPENISGPYVQSASNGLFRHLANVDARLHASIFTLDIVATTNLCVDCSNIELTASGSRQGPERDNEFDELNDSPDRNKDVGKMPSMVLNDSIRFAMSLLLDWTLDSELDRQMSERLLMVDLFRMVADKLSGILCYAAFGTVFAHAAYGQSNNQLPFSITLLLPSRWPSTSRWRFSHRFTAMQSLYINSLYLPLMCHGLVVDQSLFSRFLTNYGVLLPDALCLYKEPALRVLSAFCLHSIESVNVAARLLLQSVITRMSVDRKNDAREYWTTVFKGVSLLRTTRNPSRDYQNDDALSNLEFLSRNDERLMAAMILCILCVNHQLLLDDQCSLKIIEMLSKLITSESEGYIRSSLAAELIGKGIRFWQPYLSQVDGIIERLLYLGLPQSKKSKTIQVTARRALLEVAAVNVPVFFTTLGKIANSPTKYADAVAVASLNAAAGLIMKNPTCMLSSEGSSSLIPFAIDIIIRCLNPDEPTDRRSIIGPALAVLKAFAIRFPVVKMHGSCHLVASVSNSHIVVYDVTTASKWKILEDHTQQVDALSFNPAGSMLASYSSQEDPPTLRLWNLPVSKRNLLTSWLSTTIRNHRTLHLAPLASTPSFSERLQCITLTWTKNCIQLIREDGSICRFSSEQ</sequence>
<dbReference type="SUPFAM" id="SSF50978">
    <property type="entry name" value="WD40 repeat-like"/>
    <property type="match status" value="3"/>
</dbReference>
<reference evidence="2" key="1">
    <citation type="submission" date="2015-04" db="EMBL/GenBank/DDBJ databases">
        <title>The genome sequence of the plant pathogenic Rhizarian Plasmodiophora brassicae reveals insights in its biotrophic life cycle and the origin of chitin synthesis.</title>
        <authorList>
            <person name="Schwelm A."/>
            <person name="Fogelqvist J."/>
            <person name="Knaust A."/>
            <person name="Julke S."/>
            <person name="Lilja T."/>
            <person name="Dhandapani V."/>
            <person name="Bonilla-Rosso G."/>
            <person name="Karlsson M."/>
            <person name="Shevchenko A."/>
            <person name="Choi S.R."/>
            <person name="Kim H.G."/>
            <person name="Park J.Y."/>
            <person name="Lim Y.P."/>
            <person name="Ludwig-Muller J."/>
            <person name="Dixelius C."/>
        </authorList>
    </citation>
    <scope>NUCLEOTIDE SEQUENCE</scope>
    <source>
        <tissue evidence="2">Potato root galls</tissue>
    </source>
</reference>
<dbReference type="InterPro" id="IPR036322">
    <property type="entry name" value="WD40_repeat_dom_sf"/>
</dbReference>
<dbReference type="Pfam" id="PF00400">
    <property type="entry name" value="WD40"/>
    <property type="match status" value="1"/>
</dbReference>
<dbReference type="EMBL" id="HACM01000317">
    <property type="protein sequence ID" value="CRZ00759.1"/>
    <property type="molecule type" value="Transcribed_RNA"/>
</dbReference>
<dbReference type="SUPFAM" id="SSF48371">
    <property type="entry name" value="ARM repeat"/>
    <property type="match status" value="1"/>
</dbReference>
<dbReference type="InterPro" id="IPR015943">
    <property type="entry name" value="WD40/YVTN_repeat-like_dom_sf"/>
</dbReference>
<evidence type="ECO:0000256" key="1">
    <source>
        <dbReference type="SAM" id="MobiDB-lite"/>
    </source>
</evidence>
<dbReference type="PANTHER" id="PTHR44099:SF4">
    <property type="entry name" value="RABCONNECTIN-3B, ISOFORM A"/>
    <property type="match status" value="1"/>
</dbReference>
<feature type="region of interest" description="Disordered" evidence="1">
    <location>
        <begin position="638"/>
        <end position="664"/>
    </location>
</feature>
<evidence type="ECO:0000313" key="2">
    <source>
        <dbReference type="EMBL" id="CRZ00759.1"/>
    </source>
</evidence>
<proteinExistence type="predicted"/>
<dbReference type="PANTHER" id="PTHR44099">
    <property type="entry name" value="RABCONNECTIN-3B, ISOFORM A"/>
    <property type="match status" value="1"/>
</dbReference>
<dbReference type="InterPro" id="IPR001680">
    <property type="entry name" value="WD40_rpt"/>
</dbReference>
<dbReference type="GO" id="GO:0005737">
    <property type="term" value="C:cytoplasm"/>
    <property type="evidence" value="ECO:0007669"/>
    <property type="project" value="TreeGrafter"/>
</dbReference>
<dbReference type="AlphaFoldDB" id="A0A0H5QYW5"/>
<organism evidence="2">
    <name type="scientific">Spongospora subterranea</name>
    <dbReference type="NCBI Taxonomy" id="70186"/>
    <lineage>
        <taxon>Eukaryota</taxon>
        <taxon>Sar</taxon>
        <taxon>Rhizaria</taxon>
        <taxon>Endomyxa</taxon>
        <taxon>Phytomyxea</taxon>
        <taxon>Plasmodiophorida</taxon>
        <taxon>Plasmodiophoridae</taxon>
        <taxon>Spongospora</taxon>
    </lineage>
</organism>
<dbReference type="InterPro" id="IPR016024">
    <property type="entry name" value="ARM-type_fold"/>
</dbReference>
<name>A0A0H5QYW5_9EUKA</name>